<reference evidence="1" key="2">
    <citation type="journal article" date="2023" name="Int. J. Mol. Sci.">
        <title>De Novo Assembly and Annotation of 11 Diverse Shrub Willow (Salix) Genomes Reveals Novel Gene Organization in Sex-Linked Regions.</title>
        <authorList>
            <person name="Hyden B."/>
            <person name="Feng K."/>
            <person name="Yates T.B."/>
            <person name="Jawdy S."/>
            <person name="Cereghino C."/>
            <person name="Smart L.B."/>
            <person name="Muchero W."/>
        </authorList>
    </citation>
    <scope>NUCLEOTIDE SEQUENCE</scope>
    <source>
        <tissue evidence="1">Shoot tip</tissue>
    </source>
</reference>
<proteinExistence type="predicted"/>
<dbReference type="EMBL" id="JAPFFI010000007">
    <property type="protein sequence ID" value="KAJ6388695.1"/>
    <property type="molecule type" value="Genomic_DNA"/>
</dbReference>
<name>A0ABQ9BR05_9ROSI</name>
<sequence>MPLDWFDRRDEFFQQVYFVERNIVVSSMRWRWSHRQQQRILHLGYRVRRRRIPDRLIESSCSVNLQCTEPSFI</sequence>
<evidence type="ECO:0000313" key="1">
    <source>
        <dbReference type="EMBL" id="KAJ6388695.1"/>
    </source>
</evidence>
<accession>A0ABQ9BR05</accession>
<gene>
    <name evidence="1" type="ORF">OIU77_027118</name>
</gene>
<keyword evidence="2" id="KW-1185">Reference proteome</keyword>
<dbReference type="Proteomes" id="UP001141253">
    <property type="component" value="Chromosome 3"/>
</dbReference>
<comment type="caution">
    <text evidence="1">The sequence shown here is derived from an EMBL/GenBank/DDBJ whole genome shotgun (WGS) entry which is preliminary data.</text>
</comment>
<evidence type="ECO:0000313" key="2">
    <source>
        <dbReference type="Proteomes" id="UP001141253"/>
    </source>
</evidence>
<reference evidence="1" key="1">
    <citation type="submission" date="2022-10" db="EMBL/GenBank/DDBJ databases">
        <authorList>
            <person name="Hyden B.L."/>
            <person name="Feng K."/>
            <person name="Yates T."/>
            <person name="Jawdy S."/>
            <person name="Smart L.B."/>
            <person name="Muchero W."/>
        </authorList>
    </citation>
    <scope>NUCLEOTIDE SEQUENCE</scope>
    <source>
        <tissue evidence="1">Shoot tip</tissue>
    </source>
</reference>
<protein>
    <submittedName>
        <fullName evidence="1">Uncharacterized protein</fullName>
    </submittedName>
</protein>
<organism evidence="1 2">
    <name type="scientific">Salix suchowensis</name>
    <dbReference type="NCBI Taxonomy" id="1278906"/>
    <lineage>
        <taxon>Eukaryota</taxon>
        <taxon>Viridiplantae</taxon>
        <taxon>Streptophyta</taxon>
        <taxon>Embryophyta</taxon>
        <taxon>Tracheophyta</taxon>
        <taxon>Spermatophyta</taxon>
        <taxon>Magnoliopsida</taxon>
        <taxon>eudicotyledons</taxon>
        <taxon>Gunneridae</taxon>
        <taxon>Pentapetalae</taxon>
        <taxon>rosids</taxon>
        <taxon>fabids</taxon>
        <taxon>Malpighiales</taxon>
        <taxon>Salicaceae</taxon>
        <taxon>Saliceae</taxon>
        <taxon>Salix</taxon>
    </lineage>
</organism>